<keyword evidence="4" id="KW-0479">Metal-binding</keyword>
<keyword evidence="9" id="KW-1185">Reference proteome</keyword>
<dbReference type="Proteomes" id="UP000563524">
    <property type="component" value="Unassembled WGS sequence"/>
</dbReference>
<comment type="caution">
    <text evidence="8">The sequence shown here is derived from an EMBL/GenBank/DDBJ whole genome shotgun (WGS) entry which is preliminary data.</text>
</comment>
<comment type="similarity">
    <text evidence="2 7">Belongs to the FPP/GGPP synthase family.</text>
</comment>
<keyword evidence="5" id="KW-0460">Magnesium</keyword>
<dbReference type="FunFam" id="1.10.600.10:FF:000001">
    <property type="entry name" value="Geranylgeranyl diphosphate synthase"/>
    <property type="match status" value="1"/>
</dbReference>
<evidence type="ECO:0000256" key="1">
    <source>
        <dbReference type="ARBA" id="ARBA00001946"/>
    </source>
</evidence>
<dbReference type="PANTHER" id="PTHR43281">
    <property type="entry name" value="FARNESYL DIPHOSPHATE SYNTHASE"/>
    <property type="match status" value="1"/>
</dbReference>
<protein>
    <submittedName>
        <fullName evidence="8">Geranylgeranyl pyrophosphate synthase</fullName>
    </submittedName>
</protein>
<dbReference type="SUPFAM" id="SSF48576">
    <property type="entry name" value="Terpenoid synthases"/>
    <property type="match status" value="1"/>
</dbReference>
<dbReference type="EMBL" id="JACHOB010000006">
    <property type="protein sequence ID" value="MBB4660119.1"/>
    <property type="molecule type" value="Genomic_DNA"/>
</dbReference>
<comment type="cofactor">
    <cofactor evidence="1">
        <name>Mg(2+)</name>
        <dbReference type="ChEBI" id="CHEBI:18420"/>
    </cofactor>
</comment>
<evidence type="ECO:0000313" key="8">
    <source>
        <dbReference type="EMBL" id="MBB4660119.1"/>
    </source>
</evidence>
<dbReference type="AlphaFoldDB" id="A0A840I5I9"/>
<dbReference type="PROSITE" id="PS00723">
    <property type="entry name" value="POLYPRENYL_SYNTHASE_1"/>
    <property type="match status" value="1"/>
</dbReference>
<dbReference type="PANTHER" id="PTHR43281:SF1">
    <property type="entry name" value="FARNESYL DIPHOSPHATE SYNTHASE"/>
    <property type="match status" value="1"/>
</dbReference>
<dbReference type="GO" id="GO:0046872">
    <property type="term" value="F:metal ion binding"/>
    <property type="evidence" value="ECO:0007669"/>
    <property type="project" value="UniProtKB-KW"/>
</dbReference>
<accession>A0A840I5I9</accession>
<evidence type="ECO:0000256" key="7">
    <source>
        <dbReference type="RuleBase" id="RU004466"/>
    </source>
</evidence>
<dbReference type="SFLD" id="SFLDS00005">
    <property type="entry name" value="Isoprenoid_Synthase_Type_I"/>
    <property type="match status" value="1"/>
</dbReference>
<evidence type="ECO:0000256" key="5">
    <source>
        <dbReference type="ARBA" id="ARBA00022842"/>
    </source>
</evidence>
<evidence type="ECO:0000313" key="9">
    <source>
        <dbReference type="Proteomes" id="UP000563524"/>
    </source>
</evidence>
<keyword evidence="3 7" id="KW-0808">Transferase</keyword>
<dbReference type="InterPro" id="IPR000092">
    <property type="entry name" value="Polyprenyl_synt"/>
</dbReference>
<proteinExistence type="inferred from homology"/>
<dbReference type="InterPro" id="IPR033749">
    <property type="entry name" value="Polyprenyl_synt_CS"/>
</dbReference>
<dbReference type="InterPro" id="IPR008949">
    <property type="entry name" value="Isoprenoid_synthase_dom_sf"/>
</dbReference>
<evidence type="ECO:0000256" key="2">
    <source>
        <dbReference type="ARBA" id="ARBA00006706"/>
    </source>
</evidence>
<dbReference type="RefSeq" id="WP_183819381.1">
    <property type="nucleotide sequence ID" value="NZ_JACHOB010000006.1"/>
</dbReference>
<reference evidence="8 9" key="1">
    <citation type="submission" date="2020-08" db="EMBL/GenBank/DDBJ databases">
        <title>Genomic Encyclopedia of Type Strains, Phase IV (KMG-IV): sequencing the most valuable type-strain genomes for metagenomic binning, comparative biology and taxonomic classification.</title>
        <authorList>
            <person name="Goeker M."/>
        </authorList>
    </citation>
    <scope>NUCLEOTIDE SEQUENCE [LARGE SCALE GENOMIC DNA]</scope>
    <source>
        <strain evidence="8 9">DSM 102850</strain>
    </source>
</reference>
<keyword evidence="6" id="KW-0414">Isoprene biosynthesis</keyword>
<dbReference type="Pfam" id="PF00348">
    <property type="entry name" value="polyprenyl_synt"/>
    <property type="match status" value="1"/>
</dbReference>
<dbReference type="GO" id="GO:0004659">
    <property type="term" value="F:prenyltransferase activity"/>
    <property type="evidence" value="ECO:0007669"/>
    <property type="project" value="InterPro"/>
</dbReference>
<organism evidence="8 9">
    <name type="scientific">Parvularcula dongshanensis</name>
    <dbReference type="NCBI Taxonomy" id="1173995"/>
    <lineage>
        <taxon>Bacteria</taxon>
        <taxon>Pseudomonadati</taxon>
        <taxon>Pseudomonadota</taxon>
        <taxon>Alphaproteobacteria</taxon>
        <taxon>Parvularculales</taxon>
        <taxon>Parvularculaceae</taxon>
        <taxon>Parvularcula</taxon>
    </lineage>
</organism>
<dbReference type="GO" id="GO:0016114">
    <property type="term" value="P:terpenoid biosynthetic process"/>
    <property type="evidence" value="ECO:0007669"/>
    <property type="project" value="UniProtKB-ARBA"/>
</dbReference>
<name>A0A840I5I9_9PROT</name>
<evidence type="ECO:0000256" key="6">
    <source>
        <dbReference type="ARBA" id="ARBA00023229"/>
    </source>
</evidence>
<dbReference type="Gene3D" id="1.10.600.10">
    <property type="entry name" value="Farnesyl Diphosphate Synthase"/>
    <property type="match status" value="1"/>
</dbReference>
<evidence type="ECO:0000256" key="3">
    <source>
        <dbReference type="ARBA" id="ARBA00022679"/>
    </source>
</evidence>
<evidence type="ECO:0000256" key="4">
    <source>
        <dbReference type="ARBA" id="ARBA00022723"/>
    </source>
</evidence>
<gene>
    <name evidence="8" type="ORF">GGQ59_002663</name>
</gene>
<sequence>MSFTIAEKNIREAGGDGFAQDLASLKMVIEVRLDQLLPRGGEPSLAARYSLLAPAKRLRAVLTVLAARQCGGAEEAALDVACAVEMVHTASLVFDDLPAMDDADLRRGVPTPHKVYGDDVAILAGIGLLNGAFGVVAQAQSLSPTQRVEVVEVLSRAVGWTGLVQGQALDLAHGEGSIDDIHYGKTGALFVAAALAGAACAGAPVSARAPLVTYGRELGLAYQALDDVLDHVASDGLAGKSTRKDADKRTAVMLGSVPSGGLRAAKSRAERHLEAAAEAASAVCDGSPLVALTEHIRAHFEKVGA</sequence>